<evidence type="ECO:0000256" key="9">
    <source>
        <dbReference type="ARBA" id="ARBA00022759"/>
    </source>
</evidence>
<evidence type="ECO:0000256" key="8">
    <source>
        <dbReference type="ARBA" id="ARBA00022741"/>
    </source>
</evidence>
<dbReference type="GO" id="GO:0003964">
    <property type="term" value="F:RNA-directed DNA polymerase activity"/>
    <property type="evidence" value="ECO:0007669"/>
    <property type="project" value="UniProtKB-KW"/>
</dbReference>
<evidence type="ECO:0000256" key="12">
    <source>
        <dbReference type="ARBA" id="ARBA00022842"/>
    </source>
</evidence>
<dbReference type="EMBL" id="AVOT02002665">
    <property type="protein sequence ID" value="MBW0471115.1"/>
    <property type="molecule type" value="Genomic_DNA"/>
</dbReference>
<dbReference type="GO" id="GO:0032196">
    <property type="term" value="P:transposition"/>
    <property type="evidence" value="ECO:0007669"/>
    <property type="project" value="UniProtKB-KW"/>
</dbReference>
<dbReference type="Proteomes" id="UP000765509">
    <property type="component" value="Unassembled WGS sequence"/>
</dbReference>
<evidence type="ECO:0000256" key="19">
    <source>
        <dbReference type="ARBA" id="ARBA00048173"/>
    </source>
</evidence>
<evidence type="ECO:0000256" key="10">
    <source>
        <dbReference type="ARBA" id="ARBA00022801"/>
    </source>
</evidence>
<keyword evidence="8" id="KW-0547">Nucleotide-binding</keyword>
<keyword evidence="14" id="KW-0229">DNA integration</keyword>
<keyword evidence="7" id="KW-0479">Metal-binding</keyword>
<dbReference type="GO" id="GO:0006508">
    <property type="term" value="P:proteolysis"/>
    <property type="evidence" value="ECO:0007669"/>
    <property type="project" value="UniProtKB-KW"/>
</dbReference>
<keyword evidence="10" id="KW-0378">Hydrolase</keyword>
<keyword evidence="9" id="KW-0255">Endonuclease</keyword>
<dbReference type="GO" id="GO:0005524">
    <property type="term" value="F:ATP binding"/>
    <property type="evidence" value="ECO:0007669"/>
    <property type="project" value="UniProtKB-KW"/>
</dbReference>
<keyword evidence="12" id="KW-0460">Magnesium</keyword>
<dbReference type="Pfam" id="PF22936">
    <property type="entry name" value="Pol_BBD"/>
    <property type="match status" value="1"/>
</dbReference>
<evidence type="ECO:0000256" key="5">
    <source>
        <dbReference type="ARBA" id="ARBA00022695"/>
    </source>
</evidence>
<dbReference type="SUPFAM" id="SSF53098">
    <property type="entry name" value="Ribonuclease H-like"/>
    <property type="match status" value="1"/>
</dbReference>
<keyword evidence="2" id="KW-0815">Transposition</keyword>
<dbReference type="GO" id="GO:0003887">
    <property type="term" value="F:DNA-directed DNA polymerase activity"/>
    <property type="evidence" value="ECO:0007669"/>
    <property type="project" value="UniProtKB-KW"/>
</dbReference>
<evidence type="ECO:0000256" key="11">
    <source>
        <dbReference type="ARBA" id="ARBA00022840"/>
    </source>
</evidence>
<keyword evidence="17" id="KW-0917">Virion maturation</keyword>
<name>A0A9Q3GLB4_9BASI</name>
<keyword evidence="15" id="KW-0695">RNA-directed DNA polymerase</keyword>
<evidence type="ECO:0000256" key="18">
    <source>
        <dbReference type="ARBA" id="ARBA00023172"/>
    </source>
</evidence>
<evidence type="ECO:0000256" key="20">
    <source>
        <dbReference type="ARBA" id="ARBA00049244"/>
    </source>
</evidence>
<sequence>MSNSKILFSTLDKIPPLRISTGDSSSSLVAEGMGIVNLTCEEATLSLKNCLYVPKLNFNSVSLLTLFQDKIIITRKDNSFSLDYNNILFLKGKIFSNILIVKYSNPKSLLTTKRESLWNNWLGNPWDGSLKHMGLPTNSLSCQTCLTNKAHQLPLNDDFYLVHHPLDCLHINLVGPISPLLVLGFLYFLTMVDQATSYKMVKFLKNKLGAFEQFFISKLAMENLHEQNLKKIVSDRGGKFSNQHFTKLAEVEGFTHVLSPAETPQHNGFAKGSNLTILDKSRCLLGGSGLRNSYWAEAINTPLFYETSFLLPLDTATALMFSGVILLQG</sequence>
<proteinExistence type="predicted"/>
<evidence type="ECO:0000256" key="6">
    <source>
        <dbReference type="ARBA" id="ARBA00022722"/>
    </source>
</evidence>
<evidence type="ECO:0000256" key="2">
    <source>
        <dbReference type="ARBA" id="ARBA00022578"/>
    </source>
</evidence>
<dbReference type="InterPro" id="IPR001584">
    <property type="entry name" value="Integrase_cat-core"/>
</dbReference>
<evidence type="ECO:0000313" key="22">
    <source>
        <dbReference type="EMBL" id="MBW0471115.1"/>
    </source>
</evidence>
<evidence type="ECO:0000256" key="17">
    <source>
        <dbReference type="ARBA" id="ARBA00023113"/>
    </source>
</evidence>
<organism evidence="22 23">
    <name type="scientific">Austropuccinia psidii MF-1</name>
    <dbReference type="NCBI Taxonomy" id="1389203"/>
    <lineage>
        <taxon>Eukaryota</taxon>
        <taxon>Fungi</taxon>
        <taxon>Dikarya</taxon>
        <taxon>Basidiomycota</taxon>
        <taxon>Pucciniomycotina</taxon>
        <taxon>Pucciniomycetes</taxon>
        <taxon>Pucciniales</taxon>
        <taxon>Sphaerophragmiaceae</taxon>
        <taxon>Austropuccinia</taxon>
    </lineage>
</organism>
<dbReference type="Gene3D" id="3.30.420.10">
    <property type="entry name" value="Ribonuclease H-like superfamily/Ribonuclease H"/>
    <property type="match status" value="1"/>
</dbReference>
<keyword evidence="3" id="KW-1188">Viral release from host cell</keyword>
<comment type="catalytic activity">
    <reaction evidence="19">
        <text>DNA(n) + a 2'-deoxyribonucleoside 5'-triphosphate = DNA(n+1) + diphosphate</text>
        <dbReference type="Rhea" id="RHEA:22508"/>
        <dbReference type="Rhea" id="RHEA-COMP:17339"/>
        <dbReference type="Rhea" id="RHEA-COMP:17340"/>
        <dbReference type="ChEBI" id="CHEBI:33019"/>
        <dbReference type="ChEBI" id="CHEBI:61560"/>
        <dbReference type="ChEBI" id="CHEBI:173112"/>
        <dbReference type="EC" id="2.7.7.49"/>
    </reaction>
</comment>
<evidence type="ECO:0000256" key="14">
    <source>
        <dbReference type="ARBA" id="ARBA00022908"/>
    </source>
</evidence>
<dbReference type="AlphaFoldDB" id="A0A9Q3GLB4"/>
<evidence type="ECO:0000256" key="1">
    <source>
        <dbReference type="ARBA" id="ARBA00002180"/>
    </source>
</evidence>
<accession>A0A9Q3GLB4</accession>
<comment type="caution">
    <text evidence="22">The sequence shown here is derived from an EMBL/GenBank/DDBJ whole genome shotgun (WGS) entry which is preliminary data.</text>
</comment>
<evidence type="ECO:0000256" key="13">
    <source>
        <dbReference type="ARBA" id="ARBA00022884"/>
    </source>
</evidence>
<comment type="catalytic activity">
    <reaction evidence="20">
        <text>DNA(n) + a 2'-deoxyribonucleoside 5'-triphosphate = DNA(n+1) + diphosphate</text>
        <dbReference type="Rhea" id="RHEA:22508"/>
        <dbReference type="Rhea" id="RHEA-COMP:17339"/>
        <dbReference type="Rhea" id="RHEA-COMP:17340"/>
        <dbReference type="ChEBI" id="CHEBI:33019"/>
        <dbReference type="ChEBI" id="CHEBI:61560"/>
        <dbReference type="ChEBI" id="CHEBI:173112"/>
        <dbReference type="EC" id="2.7.7.7"/>
    </reaction>
</comment>
<dbReference type="PANTHER" id="PTHR42648:SF11">
    <property type="entry name" value="TRANSPOSON TY4-P GAG-POL POLYPROTEIN"/>
    <property type="match status" value="1"/>
</dbReference>
<evidence type="ECO:0000313" key="23">
    <source>
        <dbReference type="Proteomes" id="UP000765509"/>
    </source>
</evidence>
<dbReference type="InterPro" id="IPR039537">
    <property type="entry name" value="Retrotran_Ty1/copia-like"/>
</dbReference>
<dbReference type="GO" id="GO:0004519">
    <property type="term" value="F:endonuclease activity"/>
    <property type="evidence" value="ECO:0007669"/>
    <property type="project" value="UniProtKB-KW"/>
</dbReference>
<keyword evidence="5" id="KW-0548">Nucleotidyltransferase</keyword>
<gene>
    <name evidence="22" type="ORF">O181_010830</name>
</gene>
<reference evidence="22" key="1">
    <citation type="submission" date="2021-03" db="EMBL/GenBank/DDBJ databases">
        <title>Draft genome sequence of rust myrtle Austropuccinia psidii MF-1, a brazilian biotype.</title>
        <authorList>
            <person name="Quecine M.C."/>
            <person name="Pachon D.M.R."/>
            <person name="Bonatelli M.L."/>
            <person name="Correr F.H."/>
            <person name="Franceschini L.M."/>
            <person name="Leite T.F."/>
            <person name="Margarido G.R.A."/>
            <person name="Almeida C.A."/>
            <person name="Ferrarezi J.A."/>
            <person name="Labate C.A."/>
        </authorList>
    </citation>
    <scope>NUCLEOTIDE SEQUENCE</scope>
    <source>
        <strain evidence="22">MF-1</strain>
    </source>
</reference>
<dbReference type="PROSITE" id="PS50994">
    <property type="entry name" value="INTEGRASE"/>
    <property type="match status" value="1"/>
</dbReference>
<evidence type="ECO:0000256" key="16">
    <source>
        <dbReference type="ARBA" id="ARBA00022932"/>
    </source>
</evidence>
<keyword evidence="16" id="KW-0239">DNA-directed DNA polymerase</keyword>
<dbReference type="GO" id="GO:0008233">
    <property type="term" value="F:peptidase activity"/>
    <property type="evidence" value="ECO:0007669"/>
    <property type="project" value="UniProtKB-KW"/>
</dbReference>
<feature type="domain" description="Integrase catalytic" evidence="21">
    <location>
        <begin position="161"/>
        <end position="299"/>
    </location>
</feature>
<keyword evidence="6" id="KW-0540">Nuclease</keyword>
<evidence type="ECO:0000256" key="15">
    <source>
        <dbReference type="ARBA" id="ARBA00022918"/>
    </source>
</evidence>
<protein>
    <recommendedName>
        <fullName evidence="21">Integrase catalytic domain-containing protein</fullName>
    </recommendedName>
</protein>
<evidence type="ECO:0000256" key="4">
    <source>
        <dbReference type="ARBA" id="ARBA00022670"/>
    </source>
</evidence>
<comment type="function">
    <text evidence="1">The aspartyl protease (PR) mediates the proteolytic cleavages of the Gag and Gag-Pol polyproteins after assembly of the VLP.</text>
</comment>
<dbReference type="GO" id="GO:0005634">
    <property type="term" value="C:nucleus"/>
    <property type="evidence" value="ECO:0007669"/>
    <property type="project" value="UniProtKB-ARBA"/>
</dbReference>
<keyword evidence="16" id="KW-0808">Transferase</keyword>
<dbReference type="GO" id="GO:0003723">
    <property type="term" value="F:RNA binding"/>
    <property type="evidence" value="ECO:0007669"/>
    <property type="project" value="UniProtKB-KW"/>
</dbReference>
<dbReference type="GO" id="GO:0006310">
    <property type="term" value="P:DNA recombination"/>
    <property type="evidence" value="ECO:0007669"/>
    <property type="project" value="UniProtKB-KW"/>
</dbReference>
<dbReference type="PANTHER" id="PTHR42648">
    <property type="entry name" value="TRANSPOSASE, PUTATIVE-RELATED"/>
    <property type="match status" value="1"/>
</dbReference>
<keyword evidence="11" id="KW-0067">ATP-binding</keyword>
<dbReference type="GO" id="GO:0015074">
    <property type="term" value="P:DNA integration"/>
    <property type="evidence" value="ECO:0007669"/>
    <property type="project" value="UniProtKB-KW"/>
</dbReference>
<dbReference type="InterPro" id="IPR012337">
    <property type="entry name" value="RNaseH-like_sf"/>
</dbReference>
<keyword evidence="13" id="KW-0694">RNA-binding</keyword>
<keyword evidence="23" id="KW-1185">Reference proteome</keyword>
<keyword evidence="4" id="KW-0645">Protease</keyword>
<dbReference type="InterPro" id="IPR054722">
    <property type="entry name" value="PolX-like_BBD"/>
</dbReference>
<dbReference type="InterPro" id="IPR036397">
    <property type="entry name" value="RNaseH_sf"/>
</dbReference>
<dbReference type="GO" id="GO:0046872">
    <property type="term" value="F:metal ion binding"/>
    <property type="evidence" value="ECO:0007669"/>
    <property type="project" value="UniProtKB-KW"/>
</dbReference>
<keyword evidence="18" id="KW-0233">DNA recombination</keyword>
<evidence type="ECO:0000256" key="3">
    <source>
        <dbReference type="ARBA" id="ARBA00022612"/>
    </source>
</evidence>
<evidence type="ECO:0000256" key="7">
    <source>
        <dbReference type="ARBA" id="ARBA00022723"/>
    </source>
</evidence>
<evidence type="ECO:0000259" key="21">
    <source>
        <dbReference type="PROSITE" id="PS50994"/>
    </source>
</evidence>